<evidence type="ECO:0000313" key="5">
    <source>
        <dbReference type="Proteomes" id="UP000295781"/>
    </source>
</evidence>
<evidence type="ECO:0000259" key="3">
    <source>
        <dbReference type="Pfam" id="PF17482"/>
    </source>
</evidence>
<feature type="domain" description="Tail sheath protein C-terminal" evidence="3">
    <location>
        <begin position="507"/>
        <end position="610"/>
    </location>
</feature>
<evidence type="ECO:0000313" key="4">
    <source>
        <dbReference type="EMBL" id="AUX23324.1"/>
    </source>
</evidence>
<comment type="similarity">
    <text evidence="1">Belongs to the myoviridae tail sheath protein family.</text>
</comment>
<dbReference type="Pfam" id="PF04984">
    <property type="entry name" value="Phage_sheath_1"/>
    <property type="match status" value="1"/>
</dbReference>
<dbReference type="InterPro" id="IPR052042">
    <property type="entry name" value="Tail_sheath_structural"/>
</dbReference>
<dbReference type="EMBL" id="CP012670">
    <property type="protein sequence ID" value="AUX23324.1"/>
    <property type="molecule type" value="Genomic_DNA"/>
</dbReference>
<dbReference type="AlphaFoldDB" id="A0A4P2Q243"/>
<name>A0A4P2Q243_SORCE</name>
<dbReference type="PANTHER" id="PTHR35861:SF1">
    <property type="entry name" value="PHAGE TAIL SHEATH PROTEIN"/>
    <property type="match status" value="1"/>
</dbReference>
<dbReference type="Gene3D" id="3.40.50.11780">
    <property type="match status" value="2"/>
</dbReference>
<dbReference type="PANTHER" id="PTHR35861">
    <property type="match status" value="1"/>
</dbReference>
<dbReference type="OrthoDB" id="9767864at2"/>
<sequence>MPANLTAPGVYIEEIPSGVRTIVGVSTSVTAFIGRARRGPVDVATRVTSFGEFDRVFGGLWSQSDLGHVVSHFFQNGGREAVIVRVHAGAIASTATVPGDMVLTATADAAALSGFDHLRVAVTHEAAPEAYALQITAEDAEDAALTDGDGVAYQVTIPLSLEGDPAAAIAGATTGTAPAIALAELSSAPPAARPSATAGVRGTGDAVRLPIPGALSFAAANPGTWGDQVRVTISPTGPTFTLQARLVDATGRELESEIYYGLVHTQGALTYIGDVLRTRSSLLRLAAVPTAVPAVEASATLSSGSDGTPPAIGAYEGNEASRTGLYALDELDVVNLLCVPFPAEDVTQIDEAARAGFWSGKALPWCRARGAFALIDPPPSWSSFDAVSADLANAAGWMSSLQSPHGAQYFPNVRAPDPLQENRLRTFAPSGVIAGVFARTDGARGVWKAPAGLEATLAGVLDLTVGLTDGEQGTLNREGVNCLRAFAGAGRVAWGARTLTGQDRAASEWKYVPVRRLASYLQQTLLRGTRWAVFEGNDEPLWSQLRLNIGAFMHQLFRQGAFAGRTPAEAYFVKCDADTTTQADIDAGIVNVIIGFAPVKPAEFVVIKLQQIAGQST</sequence>
<feature type="domain" description="Tail sheath protein subtilisin-like" evidence="2">
    <location>
        <begin position="369"/>
        <end position="499"/>
    </location>
</feature>
<reference evidence="4 5" key="1">
    <citation type="submission" date="2015-09" db="EMBL/GenBank/DDBJ databases">
        <title>Sorangium comparison.</title>
        <authorList>
            <person name="Zaburannyi N."/>
            <person name="Bunk B."/>
            <person name="Overmann J."/>
            <person name="Mueller R."/>
        </authorList>
    </citation>
    <scope>NUCLEOTIDE SEQUENCE [LARGE SCALE GENOMIC DNA]</scope>
    <source>
        <strain evidence="4 5">So ceGT47</strain>
    </source>
</reference>
<proteinExistence type="inferred from homology"/>
<gene>
    <name evidence="4" type="ORF">SOCEGT47_038470</name>
</gene>
<accession>A0A4P2Q243</accession>
<evidence type="ECO:0000256" key="1">
    <source>
        <dbReference type="ARBA" id="ARBA00008005"/>
    </source>
</evidence>
<dbReference type="RefSeq" id="WP_129348401.1">
    <property type="nucleotide sequence ID" value="NZ_CP012670.1"/>
</dbReference>
<organism evidence="4 5">
    <name type="scientific">Sorangium cellulosum</name>
    <name type="common">Polyangium cellulosum</name>
    <dbReference type="NCBI Taxonomy" id="56"/>
    <lineage>
        <taxon>Bacteria</taxon>
        <taxon>Pseudomonadati</taxon>
        <taxon>Myxococcota</taxon>
        <taxon>Polyangia</taxon>
        <taxon>Polyangiales</taxon>
        <taxon>Polyangiaceae</taxon>
        <taxon>Sorangium</taxon>
    </lineage>
</organism>
<dbReference type="InterPro" id="IPR035089">
    <property type="entry name" value="Phage_sheath_subtilisin"/>
</dbReference>
<dbReference type="Proteomes" id="UP000295781">
    <property type="component" value="Chromosome"/>
</dbReference>
<dbReference type="InterPro" id="IPR020287">
    <property type="entry name" value="Tail_sheath_C"/>
</dbReference>
<dbReference type="Pfam" id="PF17482">
    <property type="entry name" value="Phage_sheath_1C"/>
    <property type="match status" value="1"/>
</dbReference>
<evidence type="ECO:0000259" key="2">
    <source>
        <dbReference type="Pfam" id="PF04984"/>
    </source>
</evidence>
<protein>
    <submittedName>
        <fullName evidence="4">Tail protein</fullName>
    </submittedName>
</protein>